<evidence type="ECO:0000256" key="2">
    <source>
        <dbReference type="SAM" id="MobiDB-lite"/>
    </source>
</evidence>
<feature type="region of interest" description="Disordered" evidence="2">
    <location>
        <begin position="589"/>
        <end position="618"/>
    </location>
</feature>
<name>A0AAD5XRY7_9FUNG</name>
<protein>
    <submittedName>
        <fullName evidence="3">Uncharacterized protein</fullName>
    </submittedName>
</protein>
<feature type="coiled-coil region" evidence="1">
    <location>
        <begin position="284"/>
        <end position="385"/>
    </location>
</feature>
<keyword evidence="1" id="KW-0175">Coiled coil</keyword>
<feature type="coiled-coil region" evidence="1">
    <location>
        <begin position="90"/>
        <end position="131"/>
    </location>
</feature>
<organism evidence="3 4">
    <name type="scientific">Geranomyces variabilis</name>
    <dbReference type="NCBI Taxonomy" id="109894"/>
    <lineage>
        <taxon>Eukaryota</taxon>
        <taxon>Fungi</taxon>
        <taxon>Fungi incertae sedis</taxon>
        <taxon>Chytridiomycota</taxon>
        <taxon>Chytridiomycota incertae sedis</taxon>
        <taxon>Chytridiomycetes</taxon>
        <taxon>Spizellomycetales</taxon>
        <taxon>Powellomycetaceae</taxon>
        <taxon>Geranomyces</taxon>
    </lineage>
</organism>
<sequence length="702" mass="78446">MSITDHNLTISMDTFRPLPKDILEMSESDTACQYCGVSYLLLSKYEQMVGHVRGLEAHLAGLQEYAKERPAILARIASLETLHHSSESTADSLRAELQESQKATERALDELAEFKLRHDEKARLLEAAERRNYEETDAKRQRINALVRQLGDIRADLLDQRREVNDVKASIRHTYSVVVRDALPRIQQRLQADLAETFQNQLAVARHEAENKRRGEVGVLEKDLALVRDQLREAQERYERLAHELKIAKMDAEEHVNAQKNYAQGIRSTCLKLDDQLHASKTLVSNLSHERDKLASRCQTLEARLSEERQQQSQARQDIETALKTLEGKLALRERELAEAHERHTQERRNSEDGSTAIATANRALAKKDEQLHALERSIREMHATTQSMRIDRQKTIEAHQSRIKQLQDKFVENLAIAGRLEADKREQELRRAFAVDKDEALAFLRETLTMEKDAATDRISRQLEALQQAKDETATQSARALRTAEETWSKKHAIATTQVQKLQASNAADFAHYQARIRALEGQLAEAASNPASGTATDVPTDLKVLAELKSGLKKRDAEIEFLKDMVRVECEERMGLVAELALLKRGGGVPSATGKPPSGPSPQVEYRPSSSPARKTSTLSMRLLPAAREAGAVSPTAGPRQPVEPGERSFQALMKAAAAKKGKMLATRSSADLRTAGGGMQTTRSSTSRSSWSLGTGRTK</sequence>
<feature type="coiled-coil region" evidence="1">
    <location>
        <begin position="217"/>
        <end position="251"/>
    </location>
</feature>
<dbReference type="EMBL" id="JADGJQ010000013">
    <property type="protein sequence ID" value="KAJ3181161.1"/>
    <property type="molecule type" value="Genomic_DNA"/>
</dbReference>
<evidence type="ECO:0000313" key="4">
    <source>
        <dbReference type="Proteomes" id="UP001212152"/>
    </source>
</evidence>
<reference evidence="3" key="1">
    <citation type="submission" date="2020-05" db="EMBL/GenBank/DDBJ databases">
        <title>Phylogenomic resolution of chytrid fungi.</title>
        <authorList>
            <person name="Stajich J.E."/>
            <person name="Amses K."/>
            <person name="Simmons R."/>
            <person name="Seto K."/>
            <person name="Myers J."/>
            <person name="Bonds A."/>
            <person name="Quandt C.A."/>
            <person name="Barry K."/>
            <person name="Liu P."/>
            <person name="Grigoriev I."/>
            <person name="Longcore J.E."/>
            <person name="James T.Y."/>
        </authorList>
    </citation>
    <scope>NUCLEOTIDE SEQUENCE</scope>
    <source>
        <strain evidence="3">JEL0379</strain>
    </source>
</reference>
<proteinExistence type="predicted"/>
<comment type="caution">
    <text evidence="3">The sequence shown here is derived from an EMBL/GenBank/DDBJ whole genome shotgun (WGS) entry which is preliminary data.</text>
</comment>
<dbReference type="PANTHER" id="PTHR34251">
    <property type="entry name" value="LEUCINE-, GLUTAMATE- AND LYSINE-RICH PROTEIN 1"/>
    <property type="match status" value="1"/>
</dbReference>
<evidence type="ECO:0000313" key="3">
    <source>
        <dbReference type="EMBL" id="KAJ3181161.1"/>
    </source>
</evidence>
<feature type="region of interest" description="Disordered" evidence="2">
    <location>
        <begin position="663"/>
        <end position="702"/>
    </location>
</feature>
<feature type="compositionally biased region" description="Low complexity" evidence="2">
    <location>
        <begin position="683"/>
        <end position="702"/>
    </location>
</feature>
<dbReference type="PANTHER" id="PTHR34251:SF1">
    <property type="entry name" value="LEUCINE, GLUTAMATE AND LYSINE RICH 1"/>
    <property type="match status" value="1"/>
</dbReference>
<evidence type="ECO:0000256" key="1">
    <source>
        <dbReference type="SAM" id="Coils"/>
    </source>
</evidence>
<gene>
    <name evidence="3" type="ORF">HDU87_001290</name>
</gene>
<dbReference type="InterPro" id="IPR038799">
    <property type="entry name" value="LEKR1"/>
</dbReference>
<dbReference type="AlphaFoldDB" id="A0AAD5XRY7"/>
<accession>A0AAD5XRY7</accession>
<dbReference type="Proteomes" id="UP001212152">
    <property type="component" value="Unassembled WGS sequence"/>
</dbReference>
<keyword evidence="4" id="KW-1185">Reference proteome</keyword>